<name>A0AAN8GF24_TRICO</name>
<organism evidence="1 2">
    <name type="scientific">Trichostrongylus colubriformis</name>
    <name type="common">Black scour worm</name>
    <dbReference type="NCBI Taxonomy" id="6319"/>
    <lineage>
        <taxon>Eukaryota</taxon>
        <taxon>Metazoa</taxon>
        <taxon>Ecdysozoa</taxon>
        <taxon>Nematoda</taxon>
        <taxon>Chromadorea</taxon>
        <taxon>Rhabditida</taxon>
        <taxon>Rhabditina</taxon>
        <taxon>Rhabditomorpha</taxon>
        <taxon>Strongyloidea</taxon>
        <taxon>Trichostrongylidae</taxon>
        <taxon>Trichostrongylus</taxon>
    </lineage>
</organism>
<dbReference type="AlphaFoldDB" id="A0AAN8GF24"/>
<sequence length="740" mass="83743">MVVPPSKKKKFYSEDELKVLQKTVRQALLSDDKSCEILLGKLVGFEKEVVDALVIILKTCNVFQFSPTSPVLRVVCQNFASIGATTAVERFHEFHNLILTHIDNKYTSNFVFLMEKLISFSHVLRHDKLRHELCNHLPNTIELLWQNKKHVEACRIAKLLVELMLVAKLYYDEENLPALWLQKIASAGMMECPYISALTILLDPQRSICGKGLIGLTDLLELPSNEIRDLCLRAQLFSLMSKINEASGCLAEVDTLWNSILKVLSQQLYEVLSRKDSHKSPVLNALASALQNLSSADQCSDSSFSTIAAPIRLVFEQGAEQKSSRKRKLGHDFETIASVLCNLPLENLSASLSKHYTVAVLLFAIASESTDLPLFSLALRALRSLTKQPEERLLLRQLLIMDGIFLDFWFSNEKEYSPTLCKDVIAFLCNVFEVESNGKICCDNTRDLCPALKYFEGEDAACWSWKQLMRFSILFASTRWEELLQSSDSSQNHVIQKIRSIYLVNMVSSITWKNEELLSSFAGRWSVLLTCWEAIPRGSRQPLMAKLLGSDLKIIGKFADRIIKKKLQLNKSIVEQALVFHLKYRGISDEAQPLENIIDWDVLFYLKKMGAPLDIVIPQLSVDKVVEMLQLCSTEDVLNEDALAIVGRMISLRLKERCNDVLGTMWLSGNDLHFIFSVNTAVPLTPPIWKCKSFCSWPAPNVSKSALLFFLFCGPFSHTLLSQRTLHDASSIHDVHHHVT</sequence>
<evidence type="ECO:0000313" key="1">
    <source>
        <dbReference type="EMBL" id="KAK5986153.1"/>
    </source>
</evidence>
<dbReference type="Proteomes" id="UP001331761">
    <property type="component" value="Unassembled WGS sequence"/>
</dbReference>
<evidence type="ECO:0000313" key="2">
    <source>
        <dbReference type="Proteomes" id="UP001331761"/>
    </source>
</evidence>
<keyword evidence="2" id="KW-1185">Reference proteome</keyword>
<gene>
    <name evidence="1" type="ORF">GCK32_003221</name>
</gene>
<comment type="caution">
    <text evidence="1">The sequence shown here is derived from an EMBL/GenBank/DDBJ whole genome shotgun (WGS) entry which is preliminary data.</text>
</comment>
<proteinExistence type="predicted"/>
<protein>
    <submittedName>
        <fullName evidence="1">Uncharacterized protein</fullName>
    </submittedName>
</protein>
<reference evidence="1 2" key="1">
    <citation type="submission" date="2019-10" db="EMBL/GenBank/DDBJ databases">
        <title>Assembly and Annotation for the nematode Trichostrongylus colubriformis.</title>
        <authorList>
            <person name="Martin J."/>
        </authorList>
    </citation>
    <scope>NUCLEOTIDE SEQUENCE [LARGE SCALE GENOMIC DNA]</scope>
    <source>
        <strain evidence="1">G859</strain>
        <tissue evidence="1">Whole worm</tissue>
    </source>
</reference>
<dbReference type="EMBL" id="WIXE01000946">
    <property type="protein sequence ID" value="KAK5986153.1"/>
    <property type="molecule type" value="Genomic_DNA"/>
</dbReference>
<accession>A0AAN8GF24</accession>